<keyword evidence="2" id="KW-0472">Membrane</keyword>
<dbReference type="OrthoDB" id="978856at2"/>
<dbReference type="RefSeq" id="WP_126612079.1">
    <property type="nucleotide sequence ID" value="NZ_CP034562.1"/>
</dbReference>
<dbReference type="InterPro" id="IPR052016">
    <property type="entry name" value="Bact_Sigma-Reg"/>
</dbReference>
<evidence type="ECO:0000313" key="5">
    <source>
        <dbReference type="Proteomes" id="UP000267268"/>
    </source>
</evidence>
<dbReference type="Proteomes" id="UP000267268">
    <property type="component" value="Chromosome 1"/>
</dbReference>
<dbReference type="Pfam" id="PF07228">
    <property type="entry name" value="SpoIIE"/>
    <property type="match status" value="1"/>
</dbReference>
<keyword evidence="1" id="KW-0378">Hydrolase</keyword>
<proteinExistence type="predicted"/>
<evidence type="ECO:0000313" key="4">
    <source>
        <dbReference type="EMBL" id="AZQ61517.1"/>
    </source>
</evidence>
<evidence type="ECO:0000256" key="2">
    <source>
        <dbReference type="SAM" id="Phobius"/>
    </source>
</evidence>
<dbReference type="KEGG" id="fll:EI427_04520"/>
<dbReference type="PANTHER" id="PTHR43156">
    <property type="entry name" value="STAGE II SPORULATION PROTEIN E-RELATED"/>
    <property type="match status" value="1"/>
</dbReference>
<dbReference type="Gene3D" id="3.60.40.10">
    <property type="entry name" value="PPM-type phosphatase domain"/>
    <property type="match status" value="1"/>
</dbReference>
<reference evidence="4 5" key="1">
    <citation type="submission" date="2018-12" db="EMBL/GenBank/DDBJ databases">
        <title>Flammeovirga pectinis sp. nov., isolated from the gut of the Korean scallop, Patinopecten yessoensis.</title>
        <authorList>
            <person name="Bae J.-W."/>
            <person name="Jeong Y.-S."/>
            <person name="Kang W."/>
        </authorList>
    </citation>
    <scope>NUCLEOTIDE SEQUENCE [LARGE SCALE GENOMIC DNA]</scope>
    <source>
        <strain evidence="4 5">L12M1</strain>
    </source>
</reference>
<evidence type="ECO:0000256" key="1">
    <source>
        <dbReference type="ARBA" id="ARBA00022801"/>
    </source>
</evidence>
<evidence type="ECO:0000259" key="3">
    <source>
        <dbReference type="SMART" id="SM00331"/>
    </source>
</evidence>
<feature type="domain" description="PPM-type phosphatase" evidence="3">
    <location>
        <begin position="277"/>
        <end position="511"/>
    </location>
</feature>
<dbReference type="InterPro" id="IPR001932">
    <property type="entry name" value="PPM-type_phosphatase-like_dom"/>
</dbReference>
<dbReference type="InterPro" id="IPR036457">
    <property type="entry name" value="PPM-type-like_dom_sf"/>
</dbReference>
<gene>
    <name evidence="4" type="ORF">EI427_04520</name>
</gene>
<protein>
    <recommendedName>
        <fullName evidence="3">PPM-type phosphatase domain-containing protein</fullName>
    </recommendedName>
</protein>
<dbReference type="EMBL" id="CP034562">
    <property type="protein sequence ID" value="AZQ61517.1"/>
    <property type="molecule type" value="Genomic_DNA"/>
</dbReference>
<name>A0A3Q9FP10_9BACT</name>
<dbReference type="AlphaFoldDB" id="A0A3Q9FP10"/>
<accession>A0A3Q9FP10</accession>
<keyword evidence="5" id="KW-1185">Reference proteome</keyword>
<sequence length="511" mass="58516">MQILCKHIVFLLLIIIGLNINTIEAKANKETNALIVQKGRRISLSLMDVDDKPISDALVLFDNHISHSNLRGYLEMESDLKLNTESGLCVLSYDIKEIIYDGKEGLFKIKCLKLKPSQEEHQFLTIYAEIENENLINKKDIDRYKKSLAKISFPKQQLLSEQDKIVLFFITALQDQLTKKKVLLDNFRKENEVKDYRLQKETLIYILSTLTLLLLSIGLIAVIRRSYIQRKKVESVKNELDSAMTQVNNQNIKITNSLRAAHTIQSAILPPVELLKSKFSSFFSIYRPKDIVSGDFYWYAETRNKEGLLIKFFALVDCTGHGVPGALMSMIGKSILQEIIDKNMSRDPATILKILDERVIAYLRQQENTVNDGMELAICKFVEQEEENHTPLLYFAGAKSDLYVVNKKEQSLERYRGNRASIGGTIKNSKVFQTQQIKINYGDLLLLITDGILDQNNLENEKLGRKYFERYVKNNMDQPLKDLGDLLEAALDVHQGTVPQRDDITFIGIEV</sequence>
<dbReference type="PANTHER" id="PTHR43156:SF9">
    <property type="entry name" value="HAMP DOMAIN-CONTAINING PROTEIN"/>
    <property type="match status" value="1"/>
</dbReference>
<dbReference type="SMART" id="SM00331">
    <property type="entry name" value="PP2C_SIG"/>
    <property type="match status" value="1"/>
</dbReference>
<keyword evidence="2" id="KW-0812">Transmembrane</keyword>
<keyword evidence="2" id="KW-1133">Transmembrane helix</keyword>
<organism evidence="4 5">
    <name type="scientific">Flammeovirga pectinis</name>
    <dbReference type="NCBI Taxonomy" id="2494373"/>
    <lineage>
        <taxon>Bacteria</taxon>
        <taxon>Pseudomonadati</taxon>
        <taxon>Bacteroidota</taxon>
        <taxon>Cytophagia</taxon>
        <taxon>Cytophagales</taxon>
        <taxon>Flammeovirgaceae</taxon>
        <taxon>Flammeovirga</taxon>
    </lineage>
</organism>
<feature type="transmembrane region" description="Helical" evidence="2">
    <location>
        <begin position="203"/>
        <end position="223"/>
    </location>
</feature>
<dbReference type="GO" id="GO:0016791">
    <property type="term" value="F:phosphatase activity"/>
    <property type="evidence" value="ECO:0007669"/>
    <property type="project" value="TreeGrafter"/>
</dbReference>